<keyword evidence="5 6" id="KW-0472">Membrane</keyword>
<dbReference type="Gene3D" id="1.20.1720.10">
    <property type="entry name" value="Multidrug resistance protein D"/>
    <property type="match status" value="1"/>
</dbReference>
<feature type="domain" description="Major facilitator superfamily (MFS) profile" evidence="7">
    <location>
        <begin position="19"/>
        <end position="401"/>
    </location>
</feature>
<feature type="transmembrane region" description="Helical" evidence="6">
    <location>
        <begin position="257"/>
        <end position="276"/>
    </location>
</feature>
<reference evidence="8 9" key="1">
    <citation type="submission" date="2020-08" db="EMBL/GenBank/DDBJ databases">
        <title>Draft genome sequence of Parasphingopyxis sp. GrpM-11.</title>
        <authorList>
            <person name="Oh J."/>
            <person name="Roh D.-H."/>
        </authorList>
    </citation>
    <scope>NUCLEOTIDE SEQUENCE [LARGE SCALE GENOMIC DNA]</scope>
    <source>
        <strain evidence="8 9">GrpM-11</strain>
    </source>
</reference>
<dbReference type="EMBL" id="JACJVJ010000001">
    <property type="protein sequence ID" value="MBC2776480.1"/>
    <property type="molecule type" value="Genomic_DNA"/>
</dbReference>
<dbReference type="PANTHER" id="PTHR23502:SF132">
    <property type="entry name" value="POLYAMINE TRANSPORTER 2-RELATED"/>
    <property type="match status" value="1"/>
</dbReference>
<dbReference type="AlphaFoldDB" id="A0A842HX09"/>
<comment type="subcellular location">
    <subcellularLocation>
        <location evidence="1">Membrane</location>
        <topology evidence="1">Multi-pass membrane protein</topology>
    </subcellularLocation>
</comment>
<sequence length="414" mass="44608">MTDTQGATGPSEQLGFREFVAMMAAMMALIALAIDAMLPALPDIGQSLAVTDDNERQWIIAIFMMGFGVTQLIYGTLSDRFGRKRVLLTGVALYIVFSVVCALAPTFELLLISRFLAGAALAVSRVLVISIVRDCFVGRHMARVMSLVFIVFMGAPVLAPAIGQIILFFAPWRWIFGMLAIAGSAVFVWVALRLPETLAVEDRLPLSFARVAQNWKRALTERYSLGYTLGFTMFQGALVGFITSAQQIFFEVFDAELLFTPVFAMVAGAMALANWQNSRLVIRLGTRFLAHWALIGFIGFAAIHLAFAMSGYETIYSFAILQALTMGCFGLASSNFGAMAMNNMGHIAGSAASVQGFVATVFGSLIGISIGQSYDGTTVPMIGGFLTCGLLALAIVFFTEKGKLFGDTVDPDLG</sequence>
<feature type="transmembrane region" description="Helical" evidence="6">
    <location>
        <begin position="225"/>
        <end position="245"/>
    </location>
</feature>
<dbReference type="InterPro" id="IPR036259">
    <property type="entry name" value="MFS_trans_sf"/>
</dbReference>
<evidence type="ECO:0000256" key="2">
    <source>
        <dbReference type="ARBA" id="ARBA00022448"/>
    </source>
</evidence>
<comment type="caution">
    <text evidence="8">The sequence shown here is derived from an EMBL/GenBank/DDBJ whole genome shotgun (WGS) entry which is preliminary data.</text>
</comment>
<dbReference type="PROSITE" id="PS50850">
    <property type="entry name" value="MFS"/>
    <property type="match status" value="1"/>
</dbReference>
<keyword evidence="4 6" id="KW-1133">Transmembrane helix</keyword>
<dbReference type="Pfam" id="PF07690">
    <property type="entry name" value="MFS_1"/>
    <property type="match status" value="1"/>
</dbReference>
<dbReference type="Proteomes" id="UP000564378">
    <property type="component" value="Unassembled WGS sequence"/>
</dbReference>
<keyword evidence="2" id="KW-0813">Transport</keyword>
<protein>
    <submittedName>
        <fullName evidence="8">Multidrug effflux MFS transporter</fullName>
    </submittedName>
</protein>
<accession>A0A842HX09</accession>
<keyword evidence="3 6" id="KW-0812">Transmembrane</keyword>
<dbReference type="CDD" id="cd17320">
    <property type="entry name" value="MFS_MdfA_MDR_like"/>
    <property type="match status" value="1"/>
</dbReference>
<feature type="transmembrane region" description="Helical" evidence="6">
    <location>
        <begin position="58"/>
        <end position="74"/>
    </location>
</feature>
<evidence type="ECO:0000256" key="4">
    <source>
        <dbReference type="ARBA" id="ARBA00022989"/>
    </source>
</evidence>
<dbReference type="SUPFAM" id="SSF103473">
    <property type="entry name" value="MFS general substrate transporter"/>
    <property type="match status" value="1"/>
</dbReference>
<feature type="transmembrane region" description="Helical" evidence="6">
    <location>
        <begin position="315"/>
        <end position="338"/>
    </location>
</feature>
<feature type="transmembrane region" description="Helical" evidence="6">
    <location>
        <begin position="377"/>
        <end position="398"/>
    </location>
</feature>
<feature type="transmembrane region" description="Helical" evidence="6">
    <location>
        <begin position="288"/>
        <end position="309"/>
    </location>
</feature>
<evidence type="ECO:0000256" key="6">
    <source>
        <dbReference type="SAM" id="Phobius"/>
    </source>
</evidence>
<proteinExistence type="predicted"/>
<dbReference type="GO" id="GO:0005886">
    <property type="term" value="C:plasma membrane"/>
    <property type="evidence" value="ECO:0007669"/>
    <property type="project" value="TreeGrafter"/>
</dbReference>
<organism evidence="8 9">
    <name type="scientific">Parasphingopyxis marina</name>
    <dbReference type="NCBI Taxonomy" id="2761622"/>
    <lineage>
        <taxon>Bacteria</taxon>
        <taxon>Pseudomonadati</taxon>
        <taxon>Pseudomonadota</taxon>
        <taxon>Alphaproteobacteria</taxon>
        <taxon>Sphingomonadales</taxon>
        <taxon>Sphingomonadaceae</taxon>
        <taxon>Parasphingopyxis</taxon>
    </lineage>
</organism>
<feature type="transmembrane region" description="Helical" evidence="6">
    <location>
        <begin position="19"/>
        <end position="38"/>
    </location>
</feature>
<feature type="transmembrane region" description="Helical" evidence="6">
    <location>
        <begin position="350"/>
        <end position="371"/>
    </location>
</feature>
<dbReference type="PANTHER" id="PTHR23502">
    <property type="entry name" value="MAJOR FACILITATOR SUPERFAMILY"/>
    <property type="match status" value="1"/>
</dbReference>
<evidence type="ECO:0000256" key="5">
    <source>
        <dbReference type="ARBA" id="ARBA00023136"/>
    </source>
</evidence>
<keyword evidence="9" id="KW-1185">Reference proteome</keyword>
<evidence type="ECO:0000256" key="3">
    <source>
        <dbReference type="ARBA" id="ARBA00022692"/>
    </source>
</evidence>
<evidence type="ECO:0000313" key="8">
    <source>
        <dbReference type="EMBL" id="MBC2776480.1"/>
    </source>
</evidence>
<feature type="transmembrane region" description="Helical" evidence="6">
    <location>
        <begin position="86"/>
        <end position="105"/>
    </location>
</feature>
<evidence type="ECO:0000313" key="9">
    <source>
        <dbReference type="Proteomes" id="UP000564378"/>
    </source>
</evidence>
<evidence type="ECO:0000259" key="7">
    <source>
        <dbReference type="PROSITE" id="PS50850"/>
    </source>
</evidence>
<dbReference type="RefSeq" id="WP_185799760.1">
    <property type="nucleotide sequence ID" value="NZ_JACJVJ010000001.1"/>
</dbReference>
<name>A0A842HX09_9SPHN</name>
<dbReference type="GO" id="GO:0022857">
    <property type="term" value="F:transmembrane transporter activity"/>
    <property type="evidence" value="ECO:0007669"/>
    <property type="project" value="InterPro"/>
</dbReference>
<evidence type="ECO:0000256" key="1">
    <source>
        <dbReference type="ARBA" id="ARBA00004141"/>
    </source>
</evidence>
<feature type="transmembrane region" description="Helical" evidence="6">
    <location>
        <begin position="144"/>
        <end position="168"/>
    </location>
</feature>
<gene>
    <name evidence="8" type="ORF">H6P80_02480</name>
</gene>
<dbReference type="InterPro" id="IPR011701">
    <property type="entry name" value="MFS"/>
</dbReference>
<feature type="transmembrane region" description="Helical" evidence="6">
    <location>
        <begin position="174"/>
        <end position="194"/>
    </location>
</feature>
<dbReference type="InterPro" id="IPR020846">
    <property type="entry name" value="MFS_dom"/>
</dbReference>
<feature type="transmembrane region" description="Helical" evidence="6">
    <location>
        <begin position="111"/>
        <end position="132"/>
    </location>
</feature>